<name>A0A1G7T9D6_9RHOB</name>
<feature type="domain" description="Fido" evidence="3">
    <location>
        <begin position="361"/>
        <end position="501"/>
    </location>
</feature>
<dbReference type="EMBL" id="FNBL01000016">
    <property type="protein sequence ID" value="SDG31933.1"/>
    <property type="molecule type" value="Genomic_DNA"/>
</dbReference>
<dbReference type="KEGG" id="cbak:DA792_02180"/>
<protein>
    <submittedName>
        <fullName evidence="4">Fic family protein</fullName>
    </submittedName>
    <submittedName>
        <fullName evidence="5">Fic/DOC family protein</fullName>
    </submittedName>
</protein>
<accession>A0A1G7T9D6</accession>
<evidence type="ECO:0000313" key="4">
    <source>
        <dbReference type="EMBL" id="AVW90020.1"/>
    </source>
</evidence>
<dbReference type="Pfam" id="PF02661">
    <property type="entry name" value="Fic"/>
    <property type="match status" value="1"/>
</dbReference>
<dbReference type="OrthoDB" id="9813719at2"/>
<geneLocation type="plasmid" evidence="7">
    <name>pcblh4b</name>
</geneLocation>
<feature type="binding site" evidence="2">
    <location>
        <begin position="447"/>
        <end position="454"/>
    </location>
    <ligand>
        <name>ATP</name>
        <dbReference type="ChEBI" id="CHEBI:30616"/>
    </ligand>
</feature>
<organism evidence="5 6">
    <name type="scientific">Celeribacter baekdonensis</name>
    <dbReference type="NCBI Taxonomy" id="875171"/>
    <lineage>
        <taxon>Bacteria</taxon>
        <taxon>Pseudomonadati</taxon>
        <taxon>Pseudomonadota</taxon>
        <taxon>Alphaproteobacteria</taxon>
        <taxon>Rhodobacterales</taxon>
        <taxon>Roseobacteraceae</taxon>
        <taxon>Celeribacter</taxon>
    </lineage>
</organism>
<sequence>MPSAAEKLASSLEELETLQSGGSIAIRSKDMSRTHRERLLKAGFLKEVMKGWYIPSRPDENAGESTAWYTSFWGFCAQYLSDRFGTDWSLSPEQSLIIHAGNTTVPAQLLVRAVKGGNSKTDLPHNTSLFETRATIASDGALEIVDNLRLFSVEDALILVPEVFFQNHPTEARTVLAMMPDASRLLGKLLDGGHTRAAGRLAGAFRSIGSEKVADEILAAMKAASHDVREINPFEQSILVPNAGRITSPHVHRIRLKWESMRDDVIDLFPKAQPITNDIDAYLKQIDEIYVTDAYHSLSIEGYRVSPELIDKVRSGTWTPETDEQDRALKDALAARGYWEAFQRVKESIRAVLEGADAGEVVERDLSDWYRNLFATSVTAGILKASQLAGYRSSPVYIRQSQHVPMSPEAVRDCMPVFFDLLKAEDDPTVRIVLGHFIFVFIHPFLDGNGRIARFLMNVMMAAAGQPWTVIKLEQRAAYMAALETASVREDIRPFAAFLAETRAAQ</sequence>
<reference evidence="4 7" key="2">
    <citation type="submission" date="2018-03" db="EMBL/GenBank/DDBJ databases">
        <title>The Complete Genome of Celeribacter baekdonensis strain LH4, a Thiosulfate-Oxidizing Alphaproteobacterium Isolated from Gulf of Mexico Continental Slope Sediments.</title>
        <authorList>
            <person name="Flood B.E."/>
            <person name="Bailey J.V."/>
            <person name="Leprich D."/>
        </authorList>
    </citation>
    <scope>NUCLEOTIDE SEQUENCE [LARGE SCALE GENOMIC DNA]</scope>
    <source>
        <strain evidence="4 7">LH4</strain>
        <plasmid evidence="4">pCBLh4b</plasmid>
        <plasmid evidence="7">Plasmid pcblh4b</plasmid>
    </source>
</reference>
<dbReference type="InterPro" id="IPR040198">
    <property type="entry name" value="Fido_containing"/>
</dbReference>
<dbReference type="AlphaFoldDB" id="A0A1G7T9D6"/>
<geneLocation type="plasmid" evidence="4">
    <name>pCBLh4b</name>
</geneLocation>
<gene>
    <name evidence="4" type="ORF">DA792_02180</name>
    <name evidence="5" type="ORF">SAMN04488117_11690</name>
</gene>
<dbReference type="Proteomes" id="UP000182284">
    <property type="component" value="Unassembled WGS sequence"/>
</dbReference>
<dbReference type="SUPFAM" id="SSF140931">
    <property type="entry name" value="Fic-like"/>
    <property type="match status" value="1"/>
</dbReference>
<evidence type="ECO:0000256" key="1">
    <source>
        <dbReference type="PIRSR" id="PIRSR640198-1"/>
    </source>
</evidence>
<dbReference type="Proteomes" id="UP000241447">
    <property type="component" value="Plasmid pCBLh4b"/>
</dbReference>
<keyword evidence="2" id="KW-0067">ATP-binding</keyword>
<dbReference type="InterPro" id="IPR036597">
    <property type="entry name" value="Fido-like_dom_sf"/>
</dbReference>
<keyword evidence="4" id="KW-0614">Plasmid</keyword>
<dbReference type="RefSeq" id="WP_074646950.1">
    <property type="nucleotide sequence ID" value="NZ_CP028473.1"/>
</dbReference>
<dbReference type="EMBL" id="CP028473">
    <property type="protein sequence ID" value="AVW90020.1"/>
    <property type="molecule type" value="Genomic_DNA"/>
</dbReference>
<evidence type="ECO:0000313" key="7">
    <source>
        <dbReference type="Proteomes" id="UP000241447"/>
    </source>
</evidence>
<keyword evidence="2" id="KW-0547">Nucleotide-binding</keyword>
<feature type="active site" evidence="1">
    <location>
        <position position="443"/>
    </location>
</feature>
<dbReference type="Gene3D" id="1.10.3290.10">
    <property type="entry name" value="Fido-like domain"/>
    <property type="match status" value="1"/>
</dbReference>
<dbReference type="PANTHER" id="PTHR13504:SF38">
    <property type="entry name" value="FIDO DOMAIN-CONTAINING PROTEIN"/>
    <property type="match status" value="1"/>
</dbReference>
<evidence type="ECO:0000313" key="6">
    <source>
        <dbReference type="Proteomes" id="UP000182284"/>
    </source>
</evidence>
<evidence type="ECO:0000259" key="3">
    <source>
        <dbReference type="PROSITE" id="PS51459"/>
    </source>
</evidence>
<proteinExistence type="predicted"/>
<dbReference type="GO" id="GO:0005524">
    <property type="term" value="F:ATP binding"/>
    <property type="evidence" value="ECO:0007669"/>
    <property type="project" value="UniProtKB-KW"/>
</dbReference>
<evidence type="ECO:0000256" key="2">
    <source>
        <dbReference type="PIRSR" id="PIRSR640198-2"/>
    </source>
</evidence>
<reference evidence="5 6" key="1">
    <citation type="submission" date="2016-10" db="EMBL/GenBank/DDBJ databases">
        <authorList>
            <person name="de Groot N.N."/>
        </authorList>
    </citation>
    <scope>NUCLEOTIDE SEQUENCE [LARGE SCALE GENOMIC DNA]</scope>
    <source>
        <strain evidence="5 6">DSM 27375</strain>
    </source>
</reference>
<dbReference type="PANTHER" id="PTHR13504">
    <property type="entry name" value="FIDO DOMAIN-CONTAINING PROTEIN DDB_G0283145"/>
    <property type="match status" value="1"/>
</dbReference>
<evidence type="ECO:0000313" key="5">
    <source>
        <dbReference type="EMBL" id="SDG31933.1"/>
    </source>
</evidence>
<dbReference type="InterPro" id="IPR003812">
    <property type="entry name" value="Fido"/>
</dbReference>
<dbReference type="PROSITE" id="PS51459">
    <property type="entry name" value="FIDO"/>
    <property type="match status" value="1"/>
</dbReference>